<dbReference type="SUPFAM" id="SSF57903">
    <property type="entry name" value="FYVE/PHD zinc finger"/>
    <property type="match status" value="1"/>
</dbReference>
<feature type="compositionally biased region" description="Basic and acidic residues" evidence="1">
    <location>
        <begin position="184"/>
        <end position="200"/>
    </location>
</feature>
<accession>A0AAW1HFH0</accession>
<name>A0AAW1HFH0_POPJA</name>
<evidence type="ECO:0000313" key="2">
    <source>
        <dbReference type="EMBL" id="KAK9674985.1"/>
    </source>
</evidence>
<dbReference type="CDD" id="cd15517">
    <property type="entry name" value="PHD_TCF19_like"/>
    <property type="match status" value="1"/>
</dbReference>
<dbReference type="Proteomes" id="UP001458880">
    <property type="component" value="Unassembled WGS sequence"/>
</dbReference>
<proteinExistence type="predicted"/>
<dbReference type="AlphaFoldDB" id="A0AAW1HFH0"/>
<dbReference type="InterPro" id="IPR011011">
    <property type="entry name" value="Znf_FYVE_PHD"/>
</dbReference>
<sequence length="277" mass="30536">MGWKKASKQFNLPKSTLRRLSQMKYGSPEEAARVVRGRPTILGKDIEKELVQYCLAMESRESVIFDPNQPSTSEGQCVPLRPPALDDSEGSSSITKSPFDIAPIPKIKKRNSTRGRKACSSTIITSSPYKAQLMEAKKAKEAKEAEKLARTKEAKEAEKLARSNARGCKTNRGRGGRSAAPSRKGKEAVKKRLNFDKTAEEESSDEVSSVSSGSSVMEPLLGVTPSKNDDASCMFCDRKFSEDSKGELWIMCIMCSQWAHVDCSGAEKDIYVCDFCQ</sequence>
<protein>
    <recommendedName>
        <fullName evidence="4">Zinc finger PHD-type domain-containing protein</fullName>
    </recommendedName>
</protein>
<comment type="caution">
    <text evidence="2">The sequence shown here is derived from an EMBL/GenBank/DDBJ whole genome shotgun (WGS) entry which is preliminary data.</text>
</comment>
<evidence type="ECO:0008006" key="4">
    <source>
        <dbReference type="Google" id="ProtNLM"/>
    </source>
</evidence>
<dbReference type="EMBL" id="JASPKY010001348">
    <property type="protein sequence ID" value="KAK9674985.1"/>
    <property type="molecule type" value="Genomic_DNA"/>
</dbReference>
<evidence type="ECO:0000313" key="3">
    <source>
        <dbReference type="Proteomes" id="UP001458880"/>
    </source>
</evidence>
<evidence type="ECO:0000256" key="1">
    <source>
        <dbReference type="SAM" id="MobiDB-lite"/>
    </source>
</evidence>
<feature type="region of interest" description="Disordered" evidence="1">
    <location>
        <begin position="143"/>
        <end position="223"/>
    </location>
</feature>
<feature type="compositionally biased region" description="Basic and acidic residues" evidence="1">
    <location>
        <begin position="143"/>
        <end position="161"/>
    </location>
</feature>
<gene>
    <name evidence="2" type="ORF">QE152_g40731</name>
</gene>
<keyword evidence="3" id="KW-1185">Reference proteome</keyword>
<organism evidence="2 3">
    <name type="scientific">Popillia japonica</name>
    <name type="common">Japanese beetle</name>
    <dbReference type="NCBI Taxonomy" id="7064"/>
    <lineage>
        <taxon>Eukaryota</taxon>
        <taxon>Metazoa</taxon>
        <taxon>Ecdysozoa</taxon>
        <taxon>Arthropoda</taxon>
        <taxon>Hexapoda</taxon>
        <taxon>Insecta</taxon>
        <taxon>Pterygota</taxon>
        <taxon>Neoptera</taxon>
        <taxon>Endopterygota</taxon>
        <taxon>Coleoptera</taxon>
        <taxon>Polyphaga</taxon>
        <taxon>Scarabaeiformia</taxon>
        <taxon>Scarabaeidae</taxon>
        <taxon>Rutelinae</taxon>
        <taxon>Popillia</taxon>
    </lineage>
</organism>
<reference evidence="2 3" key="1">
    <citation type="journal article" date="2024" name="BMC Genomics">
        <title>De novo assembly and annotation of Popillia japonica's genome with initial clues to its potential as an invasive pest.</title>
        <authorList>
            <person name="Cucini C."/>
            <person name="Boschi S."/>
            <person name="Funari R."/>
            <person name="Cardaioli E."/>
            <person name="Iannotti N."/>
            <person name="Marturano G."/>
            <person name="Paoli F."/>
            <person name="Bruttini M."/>
            <person name="Carapelli A."/>
            <person name="Frati F."/>
            <person name="Nardi F."/>
        </authorList>
    </citation>
    <scope>NUCLEOTIDE SEQUENCE [LARGE SCALE GENOMIC DNA]</scope>
    <source>
        <strain evidence="2">DMR45628</strain>
    </source>
</reference>
<feature type="compositionally biased region" description="Low complexity" evidence="1">
    <location>
        <begin position="206"/>
        <end position="218"/>
    </location>
</feature>